<dbReference type="CDD" id="cd02440">
    <property type="entry name" value="AdoMet_MTases"/>
    <property type="match status" value="1"/>
</dbReference>
<gene>
    <name evidence="8" type="ORF">SAMN05216246_11618</name>
</gene>
<feature type="binding site" evidence="5">
    <location>
        <begin position="342"/>
        <end position="348"/>
    </location>
    <ligand>
        <name>S-adenosyl-L-methionine</name>
        <dbReference type="ChEBI" id="CHEBI:59789"/>
    </ligand>
</feature>
<evidence type="ECO:0000256" key="1">
    <source>
        <dbReference type="ARBA" id="ARBA00022603"/>
    </source>
</evidence>
<dbReference type="PANTHER" id="PTHR22807:SF53">
    <property type="entry name" value="RIBOSOMAL RNA SMALL SUBUNIT METHYLTRANSFERASE B-RELATED"/>
    <property type="match status" value="1"/>
</dbReference>
<name>A0ABY1IIW1_9ACTO</name>
<dbReference type="InterPro" id="IPR029063">
    <property type="entry name" value="SAM-dependent_MTases_sf"/>
</dbReference>
<dbReference type="Pfam" id="PF01029">
    <property type="entry name" value="NusB"/>
    <property type="match status" value="1"/>
</dbReference>
<keyword evidence="4 5" id="KW-0694">RNA-binding</keyword>
<evidence type="ECO:0000259" key="7">
    <source>
        <dbReference type="PROSITE" id="PS51686"/>
    </source>
</evidence>
<dbReference type="SUPFAM" id="SSF48013">
    <property type="entry name" value="NusB-like"/>
    <property type="match status" value="1"/>
</dbReference>
<keyword evidence="9" id="KW-1185">Reference proteome</keyword>
<dbReference type="Proteomes" id="UP000184390">
    <property type="component" value="Unassembled WGS sequence"/>
</dbReference>
<feature type="binding site" evidence="5">
    <location>
        <position position="367"/>
    </location>
    <ligand>
        <name>S-adenosyl-L-methionine</name>
        <dbReference type="ChEBI" id="CHEBI:59789"/>
    </ligand>
</feature>
<reference evidence="8 9" key="1">
    <citation type="submission" date="2016-11" db="EMBL/GenBank/DDBJ databases">
        <authorList>
            <person name="Varghese N."/>
            <person name="Submissions S."/>
        </authorList>
    </citation>
    <scope>NUCLEOTIDE SEQUENCE [LARGE SCALE GENOMIC DNA]</scope>
    <source>
        <strain evidence="8 9">PA</strain>
    </source>
</reference>
<organism evidence="8 9">
    <name type="scientific">Actinomyces denticolens</name>
    <dbReference type="NCBI Taxonomy" id="52767"/>
    <lineage>
        <taxon>Bacteria</taxon>
        <taxon>Bacillati</taxon>
        <taxon>Actinomycetota</taxon>
        <taxon>Actinomycetes</taxon>
        <taxon>Actinomycetales</taxon>
        <taxon>Actinomycetaceae</taxon>
        <taxon>Actinomyces</taxon>
    </lineage>
</organism>
<feature type="compositionally biased region" description="Gly residues" evidence="6">
    <location>
        <begin position="1"/>
        <end position="17"/>
    </location>
</feature>
<keyword evidence="1 5" id="KW-0489">Methyltransferase</keyword>
<dbReference type="InterPro" id="IPR006027">
    <property type="entry name" value="NusB_RsmB_TIM44"/>
</dbReference>
<comment type="similarity">
    <text evidence="5">Belongs to the class I-like SAM-binding methyltransferase superfamily. RsmB/NOP family.</text>
</comment>
<feature type="binding site" evidence="5">
    <location>
        <position position="394"/>
    </location>
    <ligand>
        <name>S-adenosyl-L-methionine</name>
        <dbReference type="ChEBI" id="CHEBI:59789"/>
    </ligand>
</feature>
<comment type="caution">
    <text evidence="8">The sequence shown here is derived from an EMBL/GenBank/DDBJ whole genome shotgun (WGS) entry which is preliminary data.</text>
</comment>
<feature type="active site" description="Nucleophile" evidence="5">
    <location>
        <position position="465"/>
    </location>
</feature>
<evidence type="ECO:0000256" key="4">
    <source>
        <dbReference type="ARBA" id="ARBA00022884"/>
    </source>
</evidence>
<dbReference type="PRINTS" id="PR02008">
    <property type="entry name" value="RCMTFAMILY"/>
</dbReference>
<keyword evidence="3 5" id="KW-0949">S-adenosyl-L-methionine</keyword>
<dbReference type="EMBL" id="FQYL01000016">
    <property type="protein sequence ID" value="SHJ24006.1"/>
    <property type="molecule type" value="Genomic_DNA"/>
</dbReference>
<dbReference type="PANTHER" id="PTHR22807">
    <property type="entry name" value="NOP2 YEAST -RELATED NOL1/NOP2/FMU SUN DOMAIN-CONTAINING"/>
    <property type="match status" value="1"/>
</dbReference>
<keyword evidence="2 5" id="KW-0808">Transferase</keyword>
<dbReference type="PROSITE" id="PS51686">
    <property type="entry name" value="SAM_MT_RSMB_NOP"/>
    <property type="match status" value="1"/>
</dbReference>
<dbReference type="Pfam" id="PF01189">
    <property type="entry name" value="Methyltr_RsmB-F"/>
    <property type="match status" value="1"/>
</dbReference>
<feature type="domain" description="SAM-dependent MTase RsmB/NOP-type" evidence="7">
    <location>
        <begin position="248"/>
        <end position="535"/>
    </location>
</feature>
<dbReference type="Gene3D" id="1.10.940.10">
    <property type="entry name" value="NusB-like"/>
    <property type="match status" value="1"/>
</dbReference>
<dbReference type="InterPro" id="IPR035926">
    <property type="entry name" value="NusB-like_sf"/>
</dbReference>
<evidence type="ECO:0000256" key="5">
    <source>
        <dbReference type="PROSITE-ProRule" id="PRU01023"/>
    </source>
</evidence>
<dbReference type="InterPro" id="IPR049560">
    <property type="entry name" value="MeTrfase_RsmB-F_NOP2_cat"/>
</dbReference>
<feature type="region of interest" description="Disordered" evidence="6">
    <location>
        <begin position="1"/>
        <end position="75"/>
    </location>
</feature>
<evidence type="ECO:0000256" key="2">
    <source>
        <dbReference type="ARBA" id="ARBA00022679"/>
    </source>
</evidence>
<feature type="binding site" evidence="5">
    <location>
        <position position="412"/>
    </location>
    <ligand>
        <name>S-adenosyl-L-methionine</name>
        <dbReference type="ChEBI" id="CHEBI:59789"/>
    </ligand>
</feature>
<dbReference type="SUPFAM" id="SSF53335">
    <property type="entry name" value="S-adenosyl-L-methionine-dependent methyltransferases"/>
    <property type="match status" value="1"/>
</dbReference>
<accession>A0ABY1IIW1</accession>
<dbReference type="InterPro" id="IPR023267">
    <property type="entry name" value="RCMT"/>
</dbReference>
<evidence type="ECO:0000256" key="3">
    <source>
        <dbReference type="ARBA" id="ARBA00022691"/>
    </source>
</evidence>
<evidence type="ECO:0000256" key="6">
    <source>
        <dbReference type="SAM" id="MobiDB-lite"/>
    </source>
</evidence>
<protein>
    <submittedName>
        <fullName evidence="8">16S rRNA (Cytosine967-C5)-methyltransferase</fullName>
    </submittedName>
</protein>
<dbReference type="InterPro" id="IPR001678">
    <property type="entry name" value="MeTrfase_RsmB-F_NOP2_dom"/>
</dbReference>
<proteinExistence type="inferred from homology"/>
<dbReference type="RefSeq" id="WP_073454305.1">
    <property type="nucleotide sequence ID" value="NZ_FQYL01000016.1"/>
</dbReference>
<sequence>MAGRAGGSGQGRQGSGRRGQHWGHAASQRRGQGRQRGHGNEGGRHNPARQGSQRGRGPRGDGDSRRSRPSPDAARRAALEALTRVREDGAYANLVLPPILDAAHLDRRDAGFATALTYGALRLAGRYDAILALCVDRPLDRLDGVVLDALRLGAHQLLGMRVPAHAAVSATVELAAHAAGRSASSFVNAVLRRVSAKDLDAWLAEVRQDAPGELAALAAVESHPVWIAKALRQALVVSGRDPSELEDLLAADNADPEVVLCARPGLVETERLAAEARRAVGDEPRPGDISPCAVVLTGGDPGRIPAVRDSRAGVEDEGSQLVALMVSEPAIAGRDERWLDMCAGPGGKAALLGARAAQRGARLVANEVTPHRARLVEAAVRAVPDGVVEIRCGDGRQFGRDEPGRYDRVLVDAPCTGLGSLRRRPEARWRRDPKDVTELAALQRELLLSALAAVRRGGLVAYVTCSPHALETSLVVKDALSRATREGMSIETLHAGDAATRIAPRPPAGADREQLQLWPHLDGTDAMFCALLRRDR</sequence>
<evidence type="ECO:0000313" key="8">
    <source>
        <dbReference type="EMBL" id="SHJ24006.1"/>
    </source>
</evidence>
<evidence type="ECO:0000313" key="9">
    <source>
        <dbReference type="Proteomes" id="UP000184390"/>
    </source>
</evidence>
<dbReference type="Gene3D" id="3.40.50.150">
    <property type="entry name" value="Vaccinia Virus protein VP39"/>
    <property type="match status" value="1"/>
</dbReference>